<protein>
    <submittedName>
        <fullName evidence="1">Uncharacterized protein</fullName>
    </submittedName>
</protein>
<gene>
    <name evidence="1" type="ORF">SAMEA2070301_03131</name>
</gene>
<dbReference type="EMBL" id="FSHM01000004">
    <property type="protein sequence ID" value="SIB18191.1"/>
    <property type="molecule type" value="Genomic_DNA"/>
</dbReference>
<organism evidence="1 2">
    <name type="scientific">Mycobacteroides abscessus subsp. abscessus</name>
    <dbReference type="NCBI Taxonomy" id="1185650"/>
    <lineage>
        <taxon>Bacteria</taxon>
        <taxon>Bacillati</taxon>
        <taxon>Actinomycetota</taxon>
        <taxon>Actinomycetes</taxon>
        <taxon>Mycobacteriales</taxon>
        <taxon>Mycobacteriaceae</taxon>
        <taxon>Mycobacteroides</taxon>
        <taxon>Mycobacteroides abscessus</taxon>
    </lineage>
</organism>
<sequence>MNSVRVRLESRIAQAIRSHPRSDYQVALTLTHGAALLTIPGGDAHSVRITQEPDGLWLTLEFKENIL</sequence>
<name>A0AB38D0T0_9MYCO</name>
<reference evidence="1 2" key="1">
    <citation type="submission" date="2016-11" db="EMBL/GenBank/DDBJ databases">
        <authorList>
            <consortium name="Pathogen Informatics"/>
        </authorList>
    </citation>
    <scope>NUCLEOTIDE SEQUENCE [LARGE SCALE GENOMIC DNA]</scope>
    <source>
        <strain evidence="1 2">104</strain>
    </source>
</reference>
<evidence type="ECO:0000313" key="1">
    <source>
        <dbReference type="EMBL" id="SIB18191.1"/>
    </source>
</evidence>
<proteinExistence type="predicted"/>
<dbReference type="Proteomes" id="UP000185210">
    <property type="component" value="Unassembled WGS sequence"/>
</dbReference>
<evidence type="ECO:0000313" key="2">
    <source>
        <dbReference type="Proteomes" id="UP000185210"/>
    </source>
</evidence>
<accession>A0AB38D0T0</accession>
<dbReference type="AlphaFoldDB" id="A0AB38D0T0"/>
<comment type="caution">
    <text evidence="1">The sequence shown here is derived from an EMBL/GenBank/DDBJ whole genome shotgun (WGS) entry which is preliminary data.</text>
</comment>